<dbReference type="Gene3D" id="2.40.70.10">
    <property type="entry name" value="Acid Proteases"/>
    <property type="match status" value="2"/>
</dbReference>
<dbReference type="SUPFAM" id="SSF50156">
    <property type="entry name" value="PDZ domain-like"/>
    <property type="match status" value="1"/>
</dbReference>
<keyword evidence="2" id="KW-0378">Hydrolase</keyword>
<dbReference type="RefSeq" id="WP_264139519.1">
    <property type="nucleotide sequence ID" value="NZ_JAOYOD010000001.1"/>
</dbReference>
<dbReference type="Gene3D" id="2.30.42.10">
    <property type="match status" value="1"/>
</dbReference>
<dbReference type="InterPro" id="IPR036034">
    <property type="entry name" value="PDZ_sf"/>
</dbReference>
<dbReference type="InterPro" id="IPR001478">
    <property type="entry name" value="PDZ"/>
</dbReference>
<name>A0ABT3CYR9_9BACT</name>
<dbReference type="Pfam" id="PF17820">
    <property type="entry name" value="PDZ_6"/>
    <property type="match status" value="1"/>
</dbReference>
<feature type="domain" description="PDZ" evidence="1">
    <location>
        <begin position="325"/>
        <end position="399"/>
    </location>
</feature>
<evidence type="ECO:0000259" key="1">
    <source>
        <dbReference type="SMART" id="SM00228"/>
    </source>
</evidence>
<dbReference type="Proteomes" id="UP001300692">
    <property type="component" value="Unassembled WGS sequence"/>
</dbReference>
<reference evidence="2 3" key="1">
    <citation type="submission" date="2022-10" db="EMBL/GenBank/DDBJ databases">
        <title>Comparative genomics and taxonomic characterization of three novel marine species of genus Reichenbachiella exhibiting antioxidant and polysaccharide degradation activities.</title>
        <authorList>
            <person name="Muhammad N."/>
            <person name="Lee Y.-J."/>
            <person name="Ko J."/>
            <person name="Kim S.-G."/>
        </authorList>
    </citation>
    <scope>NUCLEOTIDE SEQUENCE [LARGE SCALE GENOMIC DNA]</scope>
    <source>
        <strain evidence="2 3">ABR2-5</strain>
    </source>
</reference>
<accession>A0ABT3CYR9</accession>
<dbReference type="GO" id="GO:0006508">
    <property type="term" value="P:proteolysis"/>
    <property type="evidence" value="ECO:0007669"/>
    <property type="project" value="UniProtKB-KW"/>
</dbReference>
<sequence length="412" mass="46380">MRKKIGIAISALLIVLSIQYTYAQQVGFDLPENTKRVRIDFKTHNNLIVIPVVINEFITANFILDTGVQYPILTEKLIADMIGLEYARRIIIQGPGENDSITARVAMDVKLELPGGVHSGINQALLVLEEDYLGLRESMGAEVYGIIGYDIFSRFIVEINYDDQYIVLHEPRKYKPRRRYKKVEMRTHNTKPYINLAVTNNRGETNKMSLMIDTGASHSLLIDNPDDRSVLPTSNITSVIGRGLGGEIKGKLGRVKTVKVNKFEFDDPIVSFPLEGDYGSGVKRGSRNGTVGSEFLSRFNVVFDYFSGTLYLKKGQSYSSPFEYDMSGMTLVAHGEGFDQYRVSAVRKNSPAYLAGIKVNDIIETINGFNYETLQLSGASAMLRSREGKRITVKVTRDQFEFKTSFKLQRYI</sequence>
<protein>
    <submittedName>
        <fullName evidence="2">Aspartyl protease family protein</fullName>
    </submittedName>
</protein>
<keyword evidence="3" id="KW-1185">Reference proteome</keyword>
<comment type="caution">
    <text evidence="2">The sequence shown here is derived from an EMBL/GenBank/DDBJ whole genome shotgun (WGS) entry which is preliminary data.</text>
</comment>
<keyword evidence="2" id="KW-0645">Protease</keyword>
<dbReference type="EMBL" id="JAOYOD010000001">
    <property type="protein sequence ID" value="MCV9388635.1"/>
    <property type="molecule type" value="Genomic_DNA"/>
</dbReference>
<dbReference type="InterPro" id="IPR041489">
    <property type="entry name" value="PDZ_6"/>
</dbReference>
<dbReference type="GO" id="GO:0008233">
    <property type="term" value="F:peptidase activity"/>
    <property type="evidence" value="ECO:0007669"/>
    <property type="project" value="UniProtKB-KW"/>
</dbReference>
<dbReference type="Pfam" id="PF13650">
    <property type="entry name" value="Asp_protease_2"/>
    <property type="match status" value="1"/>
</dbReference>
<organism evidence="2 3">
    <name type="scientific">Reichenbachiella ulvae</name>
    <dbReference type="NCBI Taxonomy" id="2980104"/>
    <lineage>
        <taxon>Bacteria</taxon>
        <taxon>Pseudomonadati</taxon>
        <taxon>Bacteroidota</taxon>
        <taxon>Cytophagia</taxon>
        <taxon>Cytophagales</taxon>
        <taxon>Reichenbachiellaceae</taxon>
        <taxon>Reichenbachiella</taxon>
    </lineage>
</organism>
<proteinExistence type="predicted"/>
<dbReference type="InterPro" id="IPR021109">
    <property type="entry name" value="Peptidase_aspartic_dom_sf"/>
</dbReference>
<evidence type="ECO:0000313" key="2">
    <source>
        <dbReference type="EMBL" id="MCV9388635.1"/>
    </source>
</evidence>
<gene>
    <name evidence="2" type="ORF">N7U62_18255</name>
</gene>
<evidence type="ECO:0000313" key="3">
    <source>
        <dbReference type="Proteomes" id="UP001300692"/>
    </source>
</evidence>
<dbReference type="SMART" id="SM00228">
    <property type="entry name" value="PDZ"/>
    <property type="match status" value="1"/>
</dbReference>